<sequence>MKTPYEVQQEIARIERLLPHLISDQGERAEEILGFHVAGLYASAPVSEHGLIGERVLHMQGLCREAANAPDPAALPLLAAAQPQWA</sequence>
<dbReference type="AlphaFoldDB" id="A0A0R0B129"/>
<protein>
    <submittedName>
        <fullName evidence="1">Uncharacterized protein</fullName>
    </submittedName>
</protein>
<accession>A0A0R0B129</accession>
<dbReference type="RefSeq" id="WP_057644240.1">
    <property type="nucleotide sequence ID" value="NZ_LLXU01000052.1"/>
</dbReference>
<comment type="caution">
    <text evidence="1">The sequence shown here is derived from an EMBL/GenBank/DDBJ whole genome shotgun (WGS) entry which is preliminary data.</text>
</comment>
<dbReference type="STRING" id="676599.ARC20_04595"/>
<evidence type="ECO:0000313" key="2">
    <source>
        <dbReference type="Proteomes" id="UP000051802"/>
    </source>
</evidence>
<evidence type="ECO:0000313" key="1">
    <source>
        <dbReference type="EMBL" id="KRG46723.1"/>
    </source>
</evidence>
<proteinExistence type="predicted"/>
<keyword evidence="2" id="KW-1185">Reference proteome</keyword>
<dbReference type="Proteomes" id="UP000051802">
    <property type="component" value="Unassembled WGS sequence"/>
</dbReference>
<organism evidence="1 2">
    <name type="scientific">Stenotrophomonas panacihumi</name>
    <dbReference type="NCBI Taxonomy" id="676599"/>
    <lineage>
        <taxon>Bacteria</taxon>
        <taxon>Pseudomonadati</taxon>
        <taxon>Pseudomonadota</taxon>
        <taxon>Gammaproteobacteria</taxon>
        <taxon>Lysobacterales</taxon>
        <taxon>Lysobacteraceae</taxon>
        <taxon>Stenotrophomonas</taxon>
    </lineage>
</organism>
<reference evidence="1 2" key="1">
    <citation type="submission" date="2015-10" db="EMBL/GenBank/DDBJ databases">
        <title>Genome sequencing and analysis of members of genus Stenotrophomonas.</title>
        <authorList>
            <person name="Patil P.P."/>
            <person name="Midha S."/>
            <person name="Patil P.B."/>
        </authorList>
    </citation>
    <scope>NUCLEOTIDE SEQUENCE [LARGE SCALE GENOMIC DNA]</scope>
    <source>
        <strain evidence="1 2">JCM 16536</strain>
    </source>
</reference>
<dbReference type="EMBL" id="LLXU01000052">
    <property type="protein sequence ID" value="KRG46723.1"/>
    <property type="molecule type" value="Genomic_DNA"/>
</dbReference>
<gene>
    <name evidence="1" type="ORF">ARC20_04595</name>
</gene>
<name>A0A0R0B129_9GAMM</name>
<dbReference type="OrthoDB" id="6006643at2"/>